<name>A0A151IKG0_9HYME</name>
<protein>
    <submittedName>
        <fullName evidence="1">Uncharacterized protein</fullName>
    </submittedName>
</protein>
<organism evidence="1 2">
    <name type="scientific">Cyphomyrmex costatus</name>
    <dbReference type="NCBI Taxonomy" id="456900"/>
    <lineage>
        <taxon>Eukaryota</taxon>
        <taxon>Metazoa</taxon>
        <taxon>Ecdysozoa</taxon>
        <taxon>Arthropoda</taxon>
        <taxon>Hexapoda</taxon>
        <taxon>Insecta</taxon>
        <taxon>Pterygota</taxon>
        <taxon>Neoptera</taxon>
        <taxon>Endopterygota</taxon>
        <taxon>Hymenoptera</taxon>
        <taxon>Apocrita</taxon>
        <taxon>Aculeata</taxon>
        <taxon>Formicoidea</taxon>
        <taxon>Formicidae</taxon>
        <taxon>Myrmicinae</taxon>
        <taxon>Cyphomyrmex</taxon>
    </lineage>
</organism>
<dbReference type="AlphaFoldDB" id="A0A151IKG0"/>
<dbReference type="Proteomes" id="UP000078542">
    <property type="component" value="Unassembled WGS sequence"/>
</dbReference>
<evidence type="ECO:0000313" key="2">
    <source>
        <dbReference type="Proteomes" id="UP000078542"/>
    </source>
</evidence>
<accession>A0A151IKG0</accession>
<evidence type="ECO:0000313" key="1">
    <source>
        <dbReference type="EMBL" id="KYN04651.1"/>
    </source>
</evidence>
<proteinExistence type="predicted"/>
<sequence length="192" mass="21647">MIRLQSTSFVGFQRVGKKHAEQIVVANTAIETSITIEADSSYQMKRLVSIQCKDETSLAVADVDTSIFVESRKGLGHGSRREVFFLNLEDGYFGCQVNESTDVLQLLELSKLCDHRVDCYQGVDEQRNKLKCTVTYNMRTSVNIDPVIYLPTVQILLGVFNVPAFPDTKAMAFIARVIIPCFERPAVHPFRH</sequence>
<dbReference type="STRING" id="456900.A0A151IKG0"/>
<dbReference type="EMBL" id="KQ977255">
    <property type="protein sequence ID" value="KYN04651.1"/>
    <property type="molecule type" value="Genomic_DNA"/>
</dbReference>
<keyword evidence="2" id="KW-1185">Reference proteome</keyword>
<gene>
    <name evidence="1" type="ORF">ALC62_04482</name>
</gene>
<reference evidence="1 2" key="1">
    <citation type="submission" date="2016-03" db="EMBL/GenBank/DDBJ databases">
        <title>Cyphomyrmex costatus WGS genome.</title>
        <authorList>
            <person name="Nygaard S."/>
            <person name="Hu H."/>
            <person name="Boomsma J."/>
            <person name="Zhang G."/>
        </authorList>
    </citation>
    <scope>NUCLEOTIDE SEQUENCE [LARGE SCALE GENOMIC DNA]</scope>
    <source>
        <strain evidence="1">MS0001</strain>
        <tissue evidence="1">Whole body</tissue>
    </source>
</reference>